<proteinExistence type="predicted"/>
<feature type="non-terminal residue" evidence="1">
    <location>
        <position position="64"/>
    </location>
</feature>
<organism evidence="1 2">
    <name type="scientific">Taxus chinensis</name>
    <name type="common">Chinese yew</name>
    <name type="synonym">Taxus wallichiana var. chinensis</name>
    <dbReference type="NCBI Taxonomy" id="29808"/>
    <lineage>
        <taxon>Eukaryota</taxon>
        <taxon>Viridiplantae</taxon>
        <taxon>Streptophyta</taxon>
        <taxon>Embryophyta</taxon>
        <taxon>Tracheophyta</taxon>
        <taxon>Spermatophyta</taxon>
        <taxon>Pinopsida</taxon>
        <taxon>Pinidae</taxon>
        <taxon>Conifers II</taxon>
        <taxon>Cupressales</taxon>
        <taxon>Taxaceae</taxon>
        <taxon>Taxus</taxon>
    </lineage>
</organism>
<protein>
    <submittedName>
        <fullName evidence="1">Uncharacterized protein</fullName>
    </submittedName>
</protein>
<accession>A0AA38FRK8</accession>
<sequence>MPLHEGLIILLFENGKPILNSYLKDKAEEDDLSLTECLTKMKVRKCKNVGEDSCKEKSEEGCGE</sequence>
<dbReference type="AlphaFoldDB" id="A0AA38FRK8"/>
<evidence type="ECO:0000313" key="1">
    <source>
        <dbReference type="EMBL" id="KAH9308408.1"/>
    </source>
</evidence>
<evidence type="ECO:0000313" key="2">
    <source>
        <dbReference type="Proteomes" id="UP000824469"/>
    </source>
</evidence>
<name>A0AA38FRK8_TAXCH</name>
<dbReference type="EMBL" id="JAHRHJ020000007">
    <property type="protein sequence ID" value="KAH9308408.1"/>
    <property type="molecule type" value="Genomic_DNA"/>
</dbReference>
<reference evidence="1 2" key="1">
    <citation type="journal article" date="2021" name="Nat. Plants">
        <title>The Taxus genome provides insights into paclitaxel biosynthesis.</title>
        <authorList>
            <person name="Xiong X."/>
            <person name="Gou J."/>
            <person name="Liao Q."/>
            <person name="Li Y."/>
            <person name="Zhou Q."/>
            <person name="Bi G."/>
            <person name="Li C."/>
            <person name="Du R."/>
            <person name="Wang X."/>
            <person name="Sun T."/>
            <person name="Guo L."/>
            <person name="Liang H."/>
            <person name="Lu P."/>
            <person name="Wu Y."/>
            <person name="Zhang Z."/>
            <person name="Ro D.K."/>
            <person name="Shang Y."/>
            <person name="Huang S."/>
            <person name="Yan J."/>
        </authorList>
    </citation>
    <scope>NUCLEOTIDE SEQUENCE [LARGE SCALE GENOMIC DNA]</scope>
    <source>
        <strain evidence="1">Ta-2019</strain>
    </source>
</reference>
<gene>
    <name evidence="1" type="ORF">KI387_036319</name>
</gene>
<comment type="caution">
    <text evidence="1">The sequence shown here is derived from an EMBL/GenBank/DDBJ whole genome shotgun (WGS) entry which is preliminary data.</text>
</comment>
<dbReference type="Proteomes" id="UP000824469">
    <property type="component" value="Unassembled WGS sequence"/>
</dbReference>
<keyword evidence="2" id="KW-1185">Reference proteome</keyword>